<evidence type="ECO:0000313" key="1">
    <source>
        <dbReference type="EMBL" id="SAL18580.1"/>
    </source>
</evidence>
<dbReference type="Proteomes" id="UP000054893">
    <property type="component" value="Unassembled WGS sequence"/>
</dbReference>
<proteinExistence type="predicted"/>
<gene>
    <name evidence="1" type="ORF">AWB64_01265</name>
</gene>
<sequence length="496" mass="55289">MTKQSTSKRDDFPGKVKLDLAKRVNFRCSICDNHTAGPKSGSDAPIYLGRAAHIKAAAPGGPRYDPEQTREERRSIANGIFACPHCADLIDQDDSAYSVADLVRFKQVAENRARERLDRHPVEEAIASKSLTQINRAVQLYCLNEEERLEQLDSRFSTSVTWGEHGPVHEMRAREPIAPRITMNGEDRHAVLTAIRDVLDYGGSRSFENVDIKLEGSPVFAEVDGVVKRFAISTEVRESTLSVAFGSSEEDAVVVDFIGEISGGALGYRIGGSAYDGLLRVELQYDRATRDVNVKLHFGLDRWSRKPLLRLPHFPKLMQFSRALRKRTDMKLALTTADEEREICRGRLDAGDASRHLHAFLTELQFLRKIDAFFGLDVRMPEDVDDVLRGAGEHDEILALVDIHESQEQGVTMTLVPNESVNELVLAVQNHKPNAVKLTQKVDINLFGQRLGPYDVDVECPNVVVMPVGPVTMQASVPVQLQMKAVEGARWTARKA</sequence>
<dbReference type="OrthoDB" id="9052589at2"/>
<evidence type="ECO:0000313" key="2">
    <source>
        <dbReference type="Proteomes" id="UP000054893"/>
    </source>
</evidence>
<reference evidence="1 2" key="1">
    <citation type="submission" date="2016-01" db="EMBL/GenBank/DDBJ databases">
        <authorList>
            <person name="Oliw E.H."/>
        </authorList>
    </citation>
    <scope>NUCLEOTIDE SEQUENCE [LARGE SCALE GENOMIC DNA]</scope>
    <source>
        <strain evidence="1">LMG 22029</strain>
    </source>
</reference>
<dbReference type="RefSeq" id="WP_060817706.1">
    <property type="nucleotide sequence ID" value="NZ_FCOC02000002.1"/>
</dbReference>
<protein>
    <submittedName>
        <fullName evidence="1">Putative lipoprotein</fullName>
    </submittedName>
</protein>
<name>A0A158FHQ8_CABSO</name>
<dbReference type="EMBL" id="FCOC02000002">
    <property type="protein sequence ID" value="SAL18580.1"/>
    <property type="molecule type" value="Genomic_DNA"/>
</dbReference>
<accession>A0A158FHQ8</accession>
<keyword evidence="1" id="KW-0449">Lipoprotein</keyword>
<organism evidence="1 2">
    <name type="scientific">Caballeronia sordidicola</name>
    <name type="common">Burkholderia sordidicola</name>
    <dbReference type="NCBI Taxonomy" id="196367"/>
    <lineage>
        <taxon>Bacteria</taxon>
        <taxon>Pseudomonadati</taxon>
        <taxon>Pseudomonadota</taxon>
        <taxon>Betaproteobacteria</taxon>
        <taxon>Burkholderiales</taxon>
        <taxon>Burkholderiaceae</taxon>
        <taxon>Caballeronia</taxon>
    </lineage>
</organism>
<dbReference type="AlphaFoldDB" id="A0A158FHQ8"/>